<feature type="compositionally biased region" description="Acidic residues" evidence="2">
    <location>
        <begin position="178"/>
        <end position="191"/>
    </location>
</feature>
<feature type="compositionally biased region" description="Acidic residues" evidence="2">
    <location>
        <begin position="789"/>
        <end position="806"/>
    </location>
</feature>
<reference evidence="3" key="1">
    <citation type="submission" date="2014-11" db="EMBL/GenBank/DDBJ databases">
        <title>Molecular phylogeny of cliff fern family Woodsiaceae with morphological implications.</title>
        <authorList>
            <person name="Shao Y.-Z."/>
            <person name="Wei R."/>
            <person name="Zhang X.-C."/>
        </authorList>
    </citation>
    <scope>NUCLEOTIDE SEQUENCE</scope>
</reference>
<feature type="compositionally biased region" description="Low complexity" evidence="2">
    <location>
        <begin position="1268"/>
        <end position="1289"/>
    </location>
</feature>
<feature type="region of interest" description="Disordered" evidence="2">
    <location>
        <begin position="498"/>
        <end position="550"/>
    </location>
</feature>
<feature type="region of interest" description="Disordered" evidence="2">
    <location>
        <begin position="1"/>
        <end position="20"/>
    </location>
</feature>
<keyword evidence="1" id="KW-0175">Coiled coil</keyword>
<accession>A0A0K6S829</accession>
<name>A0A0K6S829_9ALVE</name>
<feature type="compositionally biased region" description="Basic residues" evidence="2">
    <location>
        <begin position="1749"/>
        <end position="1759"/>
    </location>
</feature>
<feature type="compositionally biased region" description="Basic and acidic residues" evidence="2">
    <location>
        <begin position="224"/>
        <end position="247"/>
    </location>
</feature>
<feature type="region of interest" description="Disordered" evidence="2">
    <location>
        <begin position="1970"/>
        <end position="2023"/>
    </location>
</feature>
<feature type="region of interest" description="Disordered" evidence="2">
    <location>
        <begin position="42"/>
        <end position="294"/>
    </location>
</feature>
<feature type="region of interest" description="Disordered" evidence="2">
    <location>
        <begin position="1858"/>
        <end position="1949"/>
    </location>
</feature>
<feature type="compositionally biased region" description="Basic and acidic residues" evidence="2">
    <location>
        <begin position="11"/>
        <end position="20"/>
    </location>
</feature>
<sequence length="2081" mass="231561">MLQRAAFAWQSEERRQRDKDEEIERLKRVDWKRLDKEWTRGVIERHLESKRRTAARKRDSQGRVGEDRRKRNVSKEERKGMKSKGERIPQTSTEENPREKIMLSRGRVEARERGTGGSNDGSRSESRKSNDAQREGLSDKTKSLMHSVPTSPSHSVITSPRPPWISSHVSFHGAPQDTAEEDELRDQEEETDSPRFSFSPDEKEGEGEGEGEEVSPTPLQAESVNRDHLCPLTVHREPQTGTQEEKKKNKVHTQGDAVEGAKEVNGSQGSLKAFFRLPGEKERERDRGEDRDRAEEEILQMEIDRFRSPLYPNFRSSLAFEEDEAAISSSWGLQRYILETSELRASLEERQERLKALLEDARDRLGNVEEVVAERLGSGSLDACADFSAELLLQGERKTRDAEWGGNRGERRRENRGRMERGWAAAEEMLQGGASKNGASTEMTGTQNEDESLAALMLSPSEGKRRAHPLSECPFRNDPYACLLAERTGVCTHIRKKRRENEEGHDHMQTTSEGGVEKREDDVPERQQDEEPDSAEALPSSTRLGSQSPPVQWNDASFFFDEFSRRLRQNSATPLGGAPVDSSHTAVLSLLESPLRHAEAEAGRQRLRTRLQIAESSLEMLAASSLLQQEQKRLTSAVEKRVSLFQHLHNKPEDAVAIGKNRLKTQMQKLEEDINLLSKLKQNAPSASESSVPPPEESVESKSDKILEELKKIREVGEKQTAAALFELEAMRAETRAIDFVKGSSRKKGKGKEEEGKEKKKRKRKKAESAGGESEQEKDRLKAGPLLLLEDEDEESQGEEGEEENGEVNTVKGSEFSEGQKAEKVDLEAAEKEKEKQEAEHSLPRLPDEVLERVRTEAESLRVEVEGYPVRLEMESLFPFMVVAQNLWNFKKTFEEAIADSLRLFPQQVRVVLLFPTGEPHSFHKIRAKELGRKKENEGEGEGEGGKLNGEAEGAEEDKGSNPDAGRGWEYDELPPAMLPDTFMKEDPNSAMSVSVLFDLFAENPIKQTLKLKHQLLDIFSPLRQSSLKSFVKYAQLHVVDFNEGGPEAEPLTSEECQWMRLEAIKYRRNLAAAAGTPSLQAHIDREFASEVQKVYDAALEGSGVAEETRKRREAASLVKTEELMPESLKPSGPCDPYLGFVRIAAAREAAERKLKAVVEDKPDGSKKEKVKVSREGLSQSVERSRVLGRRVRRFLEQAREESRLHGAYENLHLPPRPLSPMEAHALKPSTVSMVTQEGGVLQIDRERIQKGRFPGAFKESFGRTEESIQAPQEEPSSPPADAASVSPSLGGRGPHEGAGRRRRGRRNNLDQEARRKLEEMGWNPADIRQLEETGRPPPGWVVVGSEDGKGVRGWLGPGGEFIAAPEGFLPSVAGPEGSGGDRGGTVSFGAKEAQGEGGRGRADVARTETEVSKKTRAEEGKEQKKEEKEKENEADKKKNRRPAPQPPGNVIRLLDEKGRPMPPLIITGEKDGEGNIKALDPDGNEVWIPPEIVAAAKESKGGGLRGHFFTRRPDGTVVVDQHVTVTTRDGRKVKVPRSSLKQIGLPGPDEETVFLPDGTPVIVPKHAARAPPPVPGTPKQQETTLIYLPDGRAVEVPVSSLEGKAETVTVRLPDGSSLEVPASAIEKAKGRKKEPGPGEVLVTLPDGTQVAIPAPPPPASSRNRRKHSDSSSVSSSSAKKGEESEEARVRVRAMRRFQPGDSPHGHSRRSESLGFSKGETDLILRALKDLTQFVYRPSSPTASENLRMKRKAQGGRRGRSLDVPTRFAAELGPYDDSTRRIQSASPRRPKAWIIEPLSHREQTDLWTPTPRSKVIPDEDSGEDAYSQRLPPGLKGTSPPGRGRRRLRVVRKTHGMTLYQGAGGGRTTGRMMESRSASPDRERDEAAFLLSPPATGRQGERAGRLAALDPLFEEGQRQRRGKEKDSSLLFPPEPFFRSTRVRSPKERVSADLDDLCKDAVREVLGLPDCKTTNTIADSRPSSPPKSPTGRASQEADRLGKQGAVENWRSYRSQKEDEKQNVRRMSTGVWSPAFWDFLGKVDRGEPVPPGIRADTLRDRSLQQTVPSKWDEGFSFTDGLDEY</sequence>
<feature type="region of interest" description="Disordered" evidence="2">
    <location>
        <begin position="681"/>
        <end position="704"/>
    </location>
</feature>
<feature type="compositionally biased region" description="Polar residues" evidence="2">
    <location>
        <begin position="148"/>
        <end position="158"/>
    </location>
</feature>
<feature type="compositionally biased region" description="Basic and acidic residues" evidence="2">
    <location>
        <begin position="1914"/>
        <end position="1926"/>
    </location>
</feature>
<feature type="region of interest" description="Disordered" evidence="2">
    <location>
        <begin position="1808"/>
        <end position="1844"/>
    </location>
</feature>
<feature type="region of interest" description="Disordered" evidence="2">
    <location>
        <begin position="1610"/>
        <end position="1718"/>
    </location>
</feature>
<feature type="compositionally biased region" description="Polar residues" evidence="2">
    <location>
        <begin position="1970"/>
        <end position="1980"/>
    </location>
</feature>
<feature type="compositionally biased region" description="Basic and acidic residues" evidence="2">
    <location>
        <begin position="1308"/>
        <end position="1320"/>
    </location>
</feature>
<protein>
    <submittedName>
        <fullName evidence="3">Uncharacterized protein</fullName>
    </submittedName>
</protein>
<evidence type="ECO:0000313" key="3">
    <source>
        <dbReference type="EMBL" id="CUC09780.1"/>
    </source>
</evidence>
<feature type="compositionally biased region" description="Polar residues" evidence="2">
    <location>
        <begin position="539"/>
        <end position="550"/>
    </location>
</feature>
<proteinExistence type="predicted"/>
<feature type="region of interest" description="Disordered" evidence="2">
    <location>
        <begin position="1740"/>
        <end position="1761"/>
    </location>
</feature>
<feature type="compositionally biased region" description="Basic and acidic residues" evidence="2">
    <location>
        <begin position="122"/>
        <end position="142"/>
    </location>
</feature>
<feature type="region of interest" description="Disordered" evidence="2">
    <location>
        <begin position="931"/>
        <end position="970"/>
    </location>
</feature>
<feature type="compositionally biased region" description="Basic and acidic residues" evidence="2">
    <location>
        <begin position="278"/>
        <end position="294"/>
    </location>
</feature>
<feature type="compositionally biased region" description="Basic and acidic residues" evidence="2">
    <location>
        <begin position="818"/>
        <end position="842"/>
    </location>
</feature>
<feature type="region of interest" description="Disordered" evidence="2">
    <location>
        <begin position="737"/>
        <end position="842"/>
    </location>
</feature>
<feature type="compositionally biased region" description="Basic and acidic residues" evidence="2">
    <location>
        <begin position="42"/>
        <end position="87"/>
    </location>
</feature>
<gene>
    <name evidence="3" type="ORF">Cvel_773.t2.CR1</name>
</gene>
<feature type="compositionally biased region" description="Basic and acidic residues" evidence="2">
    <location>
        <begin position="95"/>
        <end position="114"/>
    </location>
</feature>
<dbReference type="VEuPathDB" id="CryptoDB:Cvel_773"/>
<evidence type="ECO:0000256" key="1">
    <source>
        <dbReference type="SAM" id="Coils"/>
    </source>
</evidence>
<dbReference type="EMBL" id="CDMZ01001658">
    <property type="protein sequence ID" value="CUC09780.1"/>
    <property type="molecule type" value="Genomic_DNA"/>
</dbReference>
<feature type="compositionally biased region" description="Basic and acidic residues" evidence="2">
    <location>
        <begin position="1399"/>
        <end position="1437"/>
    </location>
</feature>
<feature type="compositionally biased region" description="Basic and acidic residues" evidence="2">
    <location>
        <begin position="499"/>
        <end position="508"/>
    </location>
</feature>
<feature type="compositionally biased region" description="Basic and acidic residues" evidence="2">
    <location>
        <begin position="515"/>
        <end position="529"/>
    </location>
</feature>
<feature type="region of interest" description="Disordered" evidence="2">
    <location>
        <begin position="1367"/>
        <end position="1485"/>
    </location>
</feature>
<evidence type="ECO:0000256" key="2">
    <source>
        <dbReference type="SAM" id="MobiDB-lite"/>
    </source>
</evidence>
<feature type="region of interest" description="Disordered" evidence="2">
    <location>
        <begin position="399"/>
        <end position="421"/>
    </location>
</feature>
<feature type="compositionally biased region" description="Acidic residues" evidence="2">
    <location>
        <begin position="203"/>
        <end position="213"/>
    </location>
</feature>
<organism evidence="3">
    <name type="scientific">Chromera velia CCMP2878</name>
    <dbReference type="NCBI Taxonomy" id="1169474"/>
    <lineage>
        <taxon>Eukaryota</taxon>
        <taxon>Sar</taxon>
        <taxon>Alveolata</taxon>
        <taxon>Colpodellida</taxon>
        <taxon>Chromeraceae</taxon>
        <taxon>Chromera</taxon>
    </lineage>
</organism>
<feature type="region of interest" description="Disordered" evidence="2">
    <location>
        <begin position="1252"/>
        <end position="1346"/>
    </location>
</feature>
<feature type="coiled-coil region" evidence="1">
    <location>
        <begin position="340"/>
        <end position="371"/>
    </location>
</feature>
<feature type="compositionally biased region" description="Basic and acidic residues" evidence="2">
    <location>
        <begin position="1680"/>
        <end position="1690"/>
    </location>
</feature>